<accession>A0A8K0I5V5</accession>
<dbReference type="EMBL" id="CM017875">
    <property type="protein sequence ID" value="KAG1338057.1"/>
    <property type="molecule type" value="Genomic_DNA"/>
</dbReference>
<dbReference type="Proteomes" id="UP000797356">
    <property type="component" value="Chromosome 4"/>
</dbReference>
<evidence type="ECO:0000313" key="1">
    <source>
        <dbReference type="EMBL" id="KAG1338057.1"/>
    </source>
</evidence>
<gene>
    <name evidence="1" type="ORF">COCNU_04G003630</name>
</gene>
<reference evidence="1" key="2">
    <citation type="submission" date="2019-07" db="EMBL/GenBank/DDBJ databases">
        <authorList>
            <person name="Yang Y."/>
            <person name="Bocs S."/>
            <person name="Baudouin L."/>
        </authorList>
    </citation>
    <scope>NUCLEOTIDE SEQUENCE</scope>
    <source>
        <tissue evidence="1">Spear leaf of Hainan Tall coconut</tissue>
    </source>
</reference>
<evidence type="ECO:0000313" key="2">
    <source>
        <dbReference type="Proteomes" id="UP000797356"/>
    </source>
</evidence>
<proteinExistence type="predicted"/>
<reference evidence="1" key="1">
    <citation type="journal article" date="2017" name="Gigascience">
        <title>The genome draft of coconut (Cocos nucifera).</title>
        <authorList>
            <person name="Xiao Y."/>
            <person name="Xu P."/>
            <person name="Fan H."/>
            <person name="Baudouin L."/>
            <person name="Xia W."/>
            <person name="Bocs S."/>
            <person name="Xu J."/>
            <person name="Li Q."/>
            <person name="Guo A."/>
            <person name="Zhou L."/>
            <person name="Li J."/>
            <person name="Wu Y."/>
            <person name="Ma Z."/>
            <person name="Armero A."/>
            <person name="Issali A.E."/>
            <person name="Liu N."/>
            <person name="Peng M."/>
            <person name="Yang Y."/>
        </authorList>
    </citation>
    <scope>NUCLEOTIDE SEQUENCE</scope>
    <source>
        <tissue evidence="1">Spear leaf of Hainan Tall coconut</tissue>
    </source>
</reference>
<sequence length="51" mass="5792">MEGIRDTIEERQSSGVCTNREACTRLELGSARCLWTIQVQHDLRVRECGAL</sequence>
<keyword evidence="2" id="KW-1185">Reference proteome</keyword>
<organism evidence="1 2">
    <name type="scientific">Cocos nucifera</name>
    <name type="common">Coconut palm</name>
    <dbReference type="NCBI Taxonomy" id="13894"/>
    <lineage>
        <taxon>Eukaryota</taxon>
        <taxon>Viridiplantae</taxon>
        <taxon>Streptophyta</taxon>
        <taxon>Embryophyta</taxon>
        <taxon>Tracheophyta</taxon>
        <taxon>Spermatophyta</taxon>
        <taxon>Magnoliopsida</taxon>
        <taxon>Liliopsida</taxon>
        <taxon>Arecaceae</taxon>
        <taxon>Arecoideae</taxon>
        <taxon>Cocoseae</taxon>
        <taxon>Attaleinae</taxon>
        <taxon>Cocos</taxon>
    </lineage>
</organism>
<protein>
    <submittedName>
        <fullName evidence="1">Uncharacterized protein</fullName>
    </submittedName>
</protein>
<name>A0A8K0I5V5_COCNU</name>
<comment type="caution">
    <text evidence="1">The sequence shown here is derived from an EMBL/GenBank/DDBJ whole genome shotgun (WGS) entry which is preliminary data.</text>
</comment>
<dbReference type="AlphaFoldDB" id="A0A8K0I5V5"/>